<evidence type="ECO:0000313" key="6">
    <source>
        <dbReference type="EMBL" id="MDC0670580.1"/>
    </source>
</evidence>
<dbReference type="RefSeq" id="WP_272000397.1">
    <property type="nucleotide sequence ID" value="NZ_JAQNDN010000013.1"/>
</dbReference>
<dbReference type="InterPro" id="IPR058240">
    <property type="entry name" value="rSAM_sf"/>
</dbReference>
<protein>
    <submittedName>
        <fullName evidence="6">Radical SAM protein</fullName>
    </submittedName>
</protein>
<dbReference type="Gene3D" id="3.20.20.70">
    <property type="entry name" value="Aldolase class I"/>
    <property type="match status" value="1"/>
</dbReference>
<dbReference type="Proteomes" id="UP001217838">
    <property type="component" value="Unassembled WGS sequence"/>
</dbReference>
<keyword evidence="7" id="KW-1185">Reference proteome</keyword>
<keyword evidence="3" id="KW-0479">Metal-binding</keyword>
<dbReference type="InterPro" id="IPR013785">
    <property type="entry name" value="Aldolase_TIM"/>
</dbReference>
<evidence type="ECO:0000256" key="3">
    <source>
        <dbReference type="ARBA" id="ARBA00022723"/>
    </source>
</evidence>
<sequence length="335" mass="36672">MTTAFAPRRLTHAEVEQIRARRGRSMLLFITDRCPVGCAHCSVDSRPDSPTIEDFPLFSDIVEWICAAPEIDVVGISGGEPFVERRGLSLASQRFAAAGKQQVIFTSGVWATADEPPAWIREILARSSCIYLSTDVFHARTVADDRLVRAARAIATAGAWIVLQVLDHADSLARAEQALRDAFGEDWAAHAEINPIVPLTNGRGGGVFTRLARVPGHMFGPCSLVRSPMVRYDGLVTACCNESVIQRLGPARLRRPVTSQAQLDAAVRGFHADPLLRVIGGVGLGALTEHPRFKDLAHERYADNCQMCWKVLDRAGATDQPDRLITLISTLETRE</sequence>
<evidence type="ECO:0000256" key="1">
    <source>
        <dbReference type="ARBA" id="ARBA00001966"/>
    </source>
</evidence>
<accession>A0ABT5B8X5</accession>
<evidence type="ECO:0000256" key="2">
    <source>
        <dbReference type="ARBA" id="ARBA00022691"/>
    </source>
</evidence>
<proteinExistence type="predicted"/>
<dbReference type="SFLD" id="SFLDS00029">
    <property type="entry name" value="Radical_SAM"/>
    <property type="match status" value="1"/>
</dbReference>
<comment type="caution">
    <text evidence="6">The sequence shown here is derived from an EMBL/GenBank/DDBJ whole genome shotgun (WGS) entry which is preliminary data.</text>
</comment>
<evidence type="ECO:0000313" key="7">
    <source>
        <dbReference type="Proteomes" id="UP001217838"/>
    </source>
</evidence>
<dbReference type="InterPro" id="IPR007197">
    <property type="entry name" value="rSAM"/>
</dbReference>
<dbReference type="CDD" id="cd01335">
    <property type="entry name" value="Radical_SAM"/>
    <property type="match status" value="1"/>
</dbReference>
<gene>
    <name evidence="6" type="ORF">POL58_22680</name>
</gene>
<keyword evidence="4" id="KW-0408">Iron</keyword>
<dbReference type="EMBL" id="JAQNDN010000013">
    <property type="protein sequence ID" value="MDC0670580.1"/>
    <property type="molecule type" value="Genomic_DNA"/>
</dbReference>
<reference evidence="6 7" key="1">
    <citation type="submission" date="2022-11" db="EMBL/GenBank/DDBJ databases">
        <title>Minimal conservation of predation-associated metabolite biosynthetic gene clusters underscores biosynthetic potential of Myxococcota including descriptions for ten novel species: Archangium lansinium sp. nov., Myxococcus landrumus sp. nov., Nannocystis bai.</title>
        <authorList>
            <person name="Ahearne A."/>
            <person name="Stevens C."/>
            <person name="Dowd S."/>
        </authorList>
    </citation>
    <scope>NUCLEOTIDE SEQUENCE [LARGE SCALE GENOMIC DNA]</scope>
    <source>
        <strain evidence="6 7">NCELM</strain>
    </source>
</reference>
<keyword evidence="2" id="KW-0949">S-adenosyl-L-methionine</keyword>
<comment type="cofactor">
    <cofactor evidence="1">
        <name>[4Fe-4S] cluster</name>
        <dbReference type="ChEBI" id="CHEBI:49883"/>
    </cofactor>
</comment>
<keyword evidence="5" id="KW-0411">Iron-sulfur</keyword>
<evidence type="ECO:0000256" key="5">
    <source>
        <dbReference type="ARBA" id="ARBA00023014"/>
    </source>
</evidence>
<evidence type="ECO:0000256" key="4">
    <source>
        <dbReference type="ARBA" id="ARBA00023004"/>
    </source>
</evidence>
<organism evidence="6 7">
    <name type="scientific">Nannocystis radixulma</name>
    <dbReference type="NCBI Taxonomy" id="2995305"/>
    <lineage>
        <taxon>Bacteria</taxon>
        <taxon>Pseudomonadati</taxon>
        <taxon>Myxococcota</taxon>
        <taxon>Polyangia</taxon>
        <taxon>Nannocystales</taxon>
        <taxon>Nannocystaceae</taxon>
        <taxon>Nannocystis</taxon>
    </lineage>
</organism>
<dbReference type="SUPFAM" id="SSF102114">
    <property type="entry name" value="Radical SAM enzymes"/>
    <property type="match status" value="1"/>
</dbReference>
<name>A0ABT5B8X5_9BACT</name>